<comment type="similarity">
    <text evidence="1">Belongs to the fructosamine kinase family.</text>
</comment>
<dbReference type="Proteomes" id="UP000198976">
    <property type="component" value="Chromosome I"/>
</dbReference>
<dbReference type="PANTHER" id="PTHR12149:SF8">
    <property type="entry name" value="PROTEIN-RIBULOSAMINE 3-KINASE"/>
    <property type="match status" value="1"/>
</dbReference>
<evidence type="ECO:0000313" key="3">
    <source>
        <dbReference type="Proteomes" id="UP000198976"/>
    </source>
</evidence>
<keyword evidence="1" id="KW-0418">Kinase</keyword>
<gene>
    <name evidence="2" type="ORF">SAMN04489714_1989</name>
</gene>
<evidence type="ECO:0000313" key="2">
    <source>
        <dbReference type="EMBL" id="SDU07170.1"/>
    </source>
</evidence>
<evidence type="ECO:0000256" key="1">
    <source>
        <dbReference type="PIRNR" id="PIRNR006221"/>
    </source>
</evidence>
<dbReference type="PIRSF" id="PIRSF006221">
    <property type="entry name" value="Ketosamine-3-kinase"/>
    <property type="match status" value="1"/>
</dbReference>
<dbReference type="InterPro" id="IPR016477">
    <property type="entry name" value="Fructo-/Ketosamine-3-kinase"/>
</dbReference>
<protein>
    <submittedName>
        <fullName evidence="2">Fructosamine-3-kinase</fullName>
    </submittedName>
</protein>
<proteinExistence type="inferred from homology"/>
<dbReference type="InterPro" id="IPR011009">
    <property type="entry name" value="Kinase-like_dom_sf"/>
</dbReference>
<dbReference type="Gene3D" id="1.20.1270.240">
    <property type="match status" value="1"/>
</dbReference>
<dbReference type="Gene3D" id="1.10.510.10">
    <property type="entry name" value="Transferase(Phosphotransferase) domain 1"/>
    <property type="match status" value="1"/>
</dbReference>
<dbReference type="RefSeq" id="WP_092648930.1">
    <property type="nucleotide sequence ID" value="NZ_LT629792.1"/>
</dbReference>
<dbReference type="EMBL" id="LT629792">
    <property type="protein sequence ID" value="SDU07170.1"/>
    <property type="molecule type" value="Genomic_DNA"/>
</dbReference>
<dbReference type="PANTHER" id="PTHR12149">
    <property type="entry name" value="FRUCTOSAMINE 3 KINASE-RELATED PROTEIN"/>
    <property type="match status" value="1"/>
</dbReference>
<reference evidence="2 3" key="1">
    <citation type="submission" date="2016-10" db="EMBL/GenBank/DDBJ databases">
        <authorList>
            <person name="Varghese N."/>
            <person name="Submissions S."/>
        </authorList>
    </citation>
    <scope>NUCLEOTIDE SEQUENCE [LARGE SCALE GENOMIC DNA]</scope>
    <source>
        <strain evidence="2 3">DSM 9169</strain>
    </source>
</reference>
<name>A0ABY0VBY4_9ACTO</name>
<keyword evidence="1" id="KW-0808">Transferase</keyword>
<sequence>MGTFRKSDQRPGRILYEVAGLKWLADTPPQAAPVVPVSDYGTTWLEEPDLETTRPTRQTAEDFGRALAHTHAAGAPNLGAPPPADEDAQGWMGLTRLPLLSEVEAPTSWGKFYAEYRIRPYLKAKAFTADERATLEALCTRLESGALDHDQPRLVTTPAARTHGDLWSGNVMWTPNGATLIDPAAQGGHAEEDLAALAVFGAPFVERIWAAYDEESPLADGWRERISLHQLHMLVVHCELFGRSYVPETLAIARHWVG</sequence>
<accession>A0ABY0VBY4</accession>
<dbReference type="SUPFAM" id="SSF56112">
    <property type="entry name" value="Protein kinase-like (PK-like)"/>
    <property type="match status" value="1"/>
</dbReference>
<dbReference type="Pfam" id="PF03881">
    <property type="entry name" value="Fructosamin_kin"/>
    <property type="match status" value="1"/>
</dbReference>
<organism evidence="2 3">
    <name type="scientific">Schaalia radingae</name>
    <dbReference type="NCBI Taxonomy" id="131110"/>
    <lineage>
        <taxon>Bacteria</taxon>
        <taxon>Bacillati</taxon>
        <taxon>Actinomycetota</taxon>
        <taxon>Actinomycetes</taxon>
        <taxon>Actinomycetales</taxon>
        <taxon>Actinomycetaceae</taxon>
        <taxon>Schaalia</taxon>
    </lineage>
</organism>
<keyword evidence="3" id="KW-1185">Reference proteome</keyword>